<evidence type="ECO:0000313" key="11">
    <source>
        <dbReference type="EMBL" id="MEB5476934.1"/>
    </source>
</evidence>
<sequence length="607" mass="68002">MMDQISNFWQLQTPILSILIPAFAGFILLLLGSSNADNLQNDKRQSIRRVISYIATLAGLGTAILYVSQTATDHMMIYQLGEWRAPFGIILVLDRLSAFMVLLTYILGLPIVWFASKDWDSRGRYFHALIQFLLMGLCGAFLTGDLFNLFVFFEILLMASYVLLTYGQGKARFQLGIHYVIINLFASALFLIGLGLIYANVGSLNMVDVARLMHKLQPDQLHLATAGIYLLFTVFAIKAAVFPLGFWLPKTYAVASTPVAALFTLMTKVGIYAILRVNSILLLDNPSPLFDILLIIGLTTSLYGVIGALGAVRLRRFVGFMILSSLGTICIGLGLHKPEAWAASLYYLFHSTLIGAAFYLLCGWITAQRGIFKDHLHVAPRMKQNALISICFFIVALMMAGLPPFSGFFGKVFILQATQNSAYQMWIIGSVLIVSLLSIIAFIRVGFILFWQASEPETNPKREDYLSYQALPDHAPSRNDKTIYLLIAVLIGYVVYAHPIQQYLFKTAFMLTQSDLYQKEILYKNMRGEFISVEPFDPKYIAETKYAGENPDPNAHFIPYIISPNSLHGEHISLYKQQQIEIQQQQLNQSTSIPTRNTGAKLQSVEP</sequence>
<feature type="transmembrane region" description="Helical" evidence="9">
    <location>
        <begin position="125"/>
        <end position="143"/>
    </location>
</feature>
<feature type="transmembrane region" description="Helical" evidence="9">
    <location>
        <begin position="260"/>
        <end position="283"/>
    </location>
</feature>
<keyword evidence="12" id="KW-1185">Reference proteome</keyword>
<feature type="transmembrane region" description="Helical" evidence="9">
    <location>
        <begin position="221"/>
        <end position="248"/>
    </location>
</feature>
<dbReference type="InterPro" id="IPR001750">
    <property type="entry name" value="ND/Mrp_TM"/>
</dbReference>
<protein>
    <submittedName>
        <fullName evidence="11">Monovalent cation/H+ antiporter subunit D</fullName>
    </submittedName>
</protein>
<feature type="transmembrane region" description="Helical" evidence="9">
    <location>
        <begin position="483"/>
        <end position="500"/>
    </location>
</feature>
<evidence type="ECO:0000256" key="4">
    <source>
        <dbReference type="ARBA" id="ARBA00022692"/>
    </source>
</evidence>
<feature type="transmembrane region" description="Helical" evidence="9">
    <location>
        <begin position="12"/>
        <end position="30"/>
    </location>
</feature>
<dbReference type="Proteomes" id="UP001339883">
    <property type="component" value="Unassembled WGS sequence"/>
</dbReference>
<dbReference type="PANTHER" id="PTHR42703">
    <property type="entry name" value="NADH DEHYDROGENASE"/>
    <property type="match status" value="1"/>
</dbReference>
<feature type="transmembrane region" description="Helical" evidence="9">
    <location>
        <begin position="347"/>
        <end position="365"/>
    </location>
</feature>
<comment type="similarity">
    <text evidence="2">Belongs to the CPA3 antiporters (TC 2.A.63) subunit D family.</text>
</comment>
<evidence type="ECO:0000256" key="2">
    <source>
        <dbReference type="ARBA" id="ARBA00005346"/>
    </source>
</evidence>
<dbReference type="NCBIfam" id="NF009309">
    <property type="entry name" value="PRK12666.1"/>
    <property type="match status" value="1"/>
</dbReference>
<evidence type="ECO:0000256" key="7">
    <source>
        <dbReference type="RuleBase" id="RU000320"/>
    </source>
</evidence>
<proteinExistence type="inferred from homology"/>
<feature type="transmembrane region" description="Helical" evidence="9">
    <location>
        <begin position="386"/>
        <end position="405"/>
    </location>
</feature>
<dbReference type="PRINTS" id="PR01437">
    <property type="entry name" value="NUOXDRDTASE4"/>
</dbReference>
<keyword evidence="3" id="KW-1003">Cell membrane</keyword>
<organism evidence="11 12">
    <name type="scientific">Acinetobacter pollinis</name>
    <dbReference type="NCBI Taxonomy" id="2605270"/>
    <lineage>
        <taxon>Bacteria</taxon>
        <taxon>Pseudomonadati</taxon>
        <taxon>Pseudomonadota</taxon>
        <taxon>Gammaproteobacteria</taxon>
        <taxon>Moraxellales</taxon>
        <taxon>Moraxellaceae</taxon>
        <taxon>Acinetobacter</taxon>
    </lineage>
</organism>
<keyword evidence="4 7" id="KW-0812">Transmembrane</keyword>
<evidence type="ECO:0000259" key="10">
    <source>
        <dbReference type="Pfam" id="PF00361"/>
    </source>
</evidence>
<evidence type="ECO:0000256" key="3">
    <source>
        <dbReference type="ARBA" id="ARBA00022475"/>
    </source>
</evidence>
<evidence type="ECO:0000256" key="8">
    <source>
        <dbReference type="SAM" id="MobiDB-lite"/>
    </source>
</evidence>
<accession>A0ABU6DSW2</accession>
<dbReference type="PANTHER" id="PTHR42703:SF1">
    <property type="entry name" value="NA(+)_H(+) ANTIPORTER SUBUNIT D1"/>
    <property type="match status" value="1"/>
</dbReference>
<feature type="domain" description="NADH:quinone oxidoreductase/Mrp antiporter transmembrane" evidence="10">
    <location>
        <begin position="144"/>
        <end position="433"/>
    </location>
</feature>
<feature type="transmembrane region" description="Helical" evidence="9">
    <location>
        <begin position="179"/>
        <end position="201"/>
    </location>
</feature>
<evidence type="ECO:0000313" key="12">
    <source>
        <dbReference type="Proteomes" id="UP001339883"/>
    </source>
</evidence>
<evidence type="ECO:0000256" key="1">
    <source>
        <dbReference type="ARBA" id="ARBA00004651"/>
    </source>
</evidence>
<comment type="caution">
    <text evidence="11">The sequence shown here is derived from an EMBL/GenBank/DDBJ whole genome shotgun (WGS) entry which is preliminary data.</text>
</comment>
<dbReference type="InterPro" id="IPR003918">
    <property type="entry name" value="NADH_UbQ_OxRdtase"/>
</dbReference>
<feature type="region of interest" description="Disordered" evidence="8">
    <location>
        <begin position="586"/>
        <end position="607"/>
    </location>
</feature>
<feature type="compositionally biased region" description="Polar residues" evidence="8">
    <location>
        <begin position="587"/>
        <end position="607"/>
    </location>
</feature>
<feature type="transmembrane region" description="Helical" evidence="9">
    <location>
        <begin position="87"/>
        <end position="113"/>
    </location>
</feature>
<keyword evidence="5 9" id="KW-1133">Transmembrane helix</keyword>
<feature type="transmembrane region" description="Helical" evidence="9">
    <location>
        <begin position="425"/>
        <end position="451"/>
    </location>
</feature>
<reference evidence="11 12" key="1">
    <citation type="submission" date="2019-08" db="EMBL/GenBank/DDBJ databases">
        <title>Five species of Acinetobacter isolated from floral nectar and animal pollinators.</title>
        <authorList>
            <person name="Hendry T.A."/>
        </authorList>
    </citation>
    <scope>NUCLEOTIDE SEQUENCE [LARGE SCALE GENOMIC DNA]</scope>
    <source>
        <strain evidence="11 12">MD18.27</strain>
    </source>
</reference>
<dbReference type="InterPro" id="IPR050586">
    <property type="entry name" value="CPA3_Na-H_Antiporter_D"/>
</dbReference>
<dbReference type="EMBL" id="VTDN01000005">
    <property type="protein sequence ID" value="MEB5476934.1"/>
    <property type="molecule type" value="Genomic_DNA"/>
</dbReference>
<feature type="transmembrane region" description="Helical" evidence="9">
    <location>
        <begin position="289"/>
        <end position="310"/>
    </location>
</feature>
<name>A0ABU6DSW2_9GAMM</name>
<evidence type="ECO:0000256" key="9">
    <source>
        <dbReference type="SAM" id="Phobius"/>
    </source>
</evidence>
<comment type="subcellular location">
    <subcellularLocation>
        <location evidence="1">Cell membrane</location>
        <topology evidence="1">Multi-pass membrane protein</topology>
    </subcellularLocation>
    <subcellularLocation>
        <location evidence="7">Membrane</location>
        <topology evidence="7">Multi-pass membrane protein</topology>
    </subcellularLocation>
</comment>
<evidence type="ECO:0000256" key="5">
    <source>
        <dbReference type="ARBA" id="ARBA00022989"/>
    </source>
</evidence>
<feature type="transmembrane region" description="Helical" evidence="9">
    <location>
        <begin position="317"/>
        <end position="335"/>
    </location>
</feature>
<feature type="transmembrane region" description="Helical" evidence="9">
    <location>
        <begin position="50"/>
        <end position="67"/>
    </location>
</feature>
<dbReference type="Pfam" id="PF00361">
    <property type="entry name" value="Proton_antipo_M"/>
    <property type="match status" value="1"/>
</dbReference>
<keyword evidence="6 9" id="KW-0472">Membrane</keyword>
<evidence type="ECO:0000256" key="6">
    <source>
        <dbReference type="ARBA" id="ARBA00023136"/>
    </source>
</evidence>
<gene>
    <name evidence="11" type="ORF">I2F25_07775</name>
</gene>
<feature type="transmembrane region" description="Helical" evidence="9">
    <location>
        <begin position="149"/>
        <end position="167"/>
    </location>
</feature>